<reference evidence="1 2" key="2">
    <citation type="submission" date="2020-08" db="EMBL/GenBank/DDBJ databases">
        <authorList>
            <person name="Ueki A."/>
            <person name="Tonouchi A."/>
        </authorList>
    </citation>
    <scope>NUCLEOTIDE SEQUENCE [LARGE SCALE GENOMIC DNA]</scope>
    <source>
        <strain evidence="1 2">CTTW</strain>
    </source>
</reference>
<name>A0A7I8DPY0_9FIRM</name>
<dbReference type="RefSeq" id="WP_185259593.1">
    <property type="nucleotide sequence ID" value="NZ_AP023368.1"/>
</dbReference>
<dbReference type="PANTHER" id="PTHR43649">
    <property type="entry name" value="ARABINOSE-BINDING PROTEIN-RELATED"/>
    <property type="match status" value="1"/>
</dbReference>
<dbReference type="Proteomes" id="UP000515703">
    <property type="component" value="Chromosome"/>
</dbReference>
<dbReference type="PANTHER" id="PTHR43649:SF27">
    <property type="entry name" value="EXTRACELLULAR SOLUTE-BINDING PROTEIN FAMILY 1"/>
    <property type="match status" value="1"/>
</dbReference>
<accession>A0A7I8DPY0</accession>
<keyword evidence="2" id="KW-1185">Reference proteome</keyword>
<dbReference type="AlphaFoldDB" id="A0A7I8DPY0"/>
<dbReference type="InterPro" id="IPR006059">
    <property type="entry name" value="SBP"/>
</dbReference>
<proteinExistence type="predicted"/>
<reference evidence="1 2" key="1">
    <citation type="submission" date="2020-08" db="EMBL/GenBank/DDBJ databases">
        <title>Draft genome sequencing of an Anaerocolumna strain isolated from anoxic soil subjected to BSD treatment.</title>
        <authorList>
            <person name="Uek A."/>
            <person name="Tonouchi A."/>
        </authorList>
    </citation>
    <scope>NUCLEOTIDE SEQUENCE [LARGE SCALE GENOMIC DNA]</scope>
    <source>
        <strain evidence="1 2">CTTW</strain>
    </source>
</reference>
<dbReference type="Pfam" id="PF01547">
    <property type="entry name" value="SBP_bac_1"/>
    <property type="match status" value="1"/>
</dbReference>
<sequence>MKKKKIIISVAAIAVIAVLAAAFYIIRNKTDYAEKVDDKKAEAAYQLLNDSLSSKSVKYTDLYEEHRETGTGEAKSYPENGINEENYPGKYVSLKYNESAEYIINAEKEGVYNIYLDYKPTGNSLSDFIASMEINGEVQFSEMDNIAFPLYWKDSTKSYPEDRYGDQVAPEQIRIEEWRNLPLYNYTYVSALPLEFKLKKGINTIIIKNASSDGLALGEMTIKAPEQNIMNYEDYKNNYSGDLVKGLYKVNSNDYLYKNSSQAIYSAINNPALSPQNSKRKLINTLSWNMPGTEVTYEFEAPAEGFYHLALHYQNKKEEMAVFDSIRIDGKVPFKELLNYAFPSTSGKWANEVLSDKNGTPYEIYLTKGKHTITIRSEQDPISVIERYSKLISEHVTQFELEITKITGSTNDKNRTWKMTKYIPQITDYLDAYETLIHYIQYHLQDYTERGIKSAIMSDLSKSLALIHKMQKYPDEISLYRDDLTGNDNSVLKAMGNFSSMLSEQDFSLDMIYFYGDKKLPKPNSNLLKALANNLKTVGNTFVSSKYSTKNEEDCLNIWVNRAVTHTDLMQKMADTEFTAKTGIKVKVSVMTDVNKLTLAASSGKTPDIALGLGSYVPFDLASRGALYDLTNFDDFWKVAGRSVPGAYVSYVFNEGVYAVPETLNFNTLIYRTDIFDKLKLTPPDTWQEVINMLPTLQRYGMNFYHNISSGVGYKWFYQTSPLIYQNNGKFYTEDGMHTAIDQPDAVKGIQELGDLFIAYSLDTQVGSFFNSFRYGVLPVGIVTLDDYLLIKNGAPELEGQWKLAPLPGTVQEDGSISRWFISNGMGGIIFKNSKQKEDAWEFLKWWTDYKTQVDYTYTLQSTYGKQFVWLSSNLEALKDSPIEQQDKNVIVDQVQWLRDVPRTPGQYLLERSISDIWNTMVFDGTSAQVAVDEKVIAINREIRRKMMEIGYCDSQGNLLKPYVIRDVDWITEHIEQAEREGK</sequence>
<dbReference type="InterPro" id="IPR050490">
    <property type="entry name" value="Bact_solute-bd_prot1"/>
</dbReference>
<dbReference type="SUPFAM" id="SSF53850">
    <property type="entry name" value="Periplasmic binding protein-like II"/>
    <property type="match status" value="1"/>
</dbReference>
<dbReference type="Gene3D" id="2.60.120.260">
    <property type="entry name" value="Galactose-binding domain-like"/>
    <property type="match status" value="2"/>
</dbReference>
<protein>
    <submittedName>
        <fullName evidence="1">ABC transporter substrate-binding protein</fullName>
    </submittedName>
</protein>
<evidence type="ECO:0000313" key="1">
    <source>
        <dbReference type="EMBL" id="BCJ99331.1"/>
    </source>
</evidence>
<gene>
    <name evidence="1" type="ORF">bsdcttw_23720</name>
</gene>
<dbReference type="KEGG" id="acht:bsdcttw_23720"/>
<organism evidence="1 2">
    <name type="scientific">Anaerocolumna chitinilytica</name>
    <dbReference type="NCBI Taxonomy" id="1727145"/>
    <lineage>
        <taxon>Bacteria</taxon>
        <taxon>Bacillati</taxon>
        <taxon>Bacillota</taxon>
        <taxon>Clostridia</taxon>
        <taxon>Lachnospirales</taxon>
        <taxon>Lachnospiraceae</taxon>
        <taxon>Anaerocolumna</taxon>
    </lineage>
</organism>
<dbReference type="Gene3D" id="3.40.190.10">
    <property type="entry name" value="Periplasmic binding protein-like II"/>
    <property type="match status" value="1"/>
</dbReference>
<dbReference type="EMBL" id="AP023368">
    <property type="protein sequence ID" value="BCJ99331.1"/>
    <property type="molecule type" value="Genomic_DNA"/>
</dbReference>
<evidence type="ECO:0000313" key="2">
    <source>
        <dbReference type="Proteomes" id="UP000515703"/>
    </source>
</evidence>